<reference evidence="3 4" key="1">
    <citation type="submission" date="2024-05" db="EMBL/GenBank/DDBJ databases">
        <authorList>
            <person name="Wallberg A."/>
        </authorList>
    </citation>
    <scope>NUCLEOTIDE SEQUENCE [LARGE SCALE GENOMIC DNA]</scope>
</reference>
<evidence type="ECO:0000313" key="4">
    <source>
        <dbReference type="Proteomes" id="UP001497623"/>
    </source>
</evidence>
<proteinExistence type="predicted"/>
<gene>
    <name evidence="3" type="ORF">MNOR_LOCUS14121</name>
</gene>
<dbReference type="Proteomes" id="UP001497623">
    <property type="component" value="Unassembled WGS sequence"/>
</dbReference>
<sequence length="105" mass="11546">EAMWVWLLATVVTTWATAITQTDTALGTKLTLTNKSEDLQDSELPSSHNGEPKAGTLIQNGTDLLSMLLTDEANLDTNKRKSRYTQGCGRHHHHYPCNSYRGGCG</sequence>
<feature type="non-terminal residue" evidence="3">
    <location>
        <position position="1"/>
    </location>
</feature>
<name>A0AAV2QKG7_MEGNR</name>
<feature type="signal peptide" evidence="2">
    <location>
        <begin position="1"/>
        <end position="16"/>
    </location>
</feature>
<keyword evidence="4" id="KW-1185">Reference proteome</keyword>
<evidence type="ECO:0000313" key="3">
    <source>
        <dbReference type="EMBL" id="CAL4090828.1"/>
    </source>
</evidence>
<dbReference type="EMBL" id="CAXKWB010008353">
    <property type="protein sequence ID" value="CAL4090828.1"/>
    <property type="molecule type" value="Genomic_DNA"/>
</dbReference>
<comment type="caution">
    <text evidence="3">The sequence shown here is derived from an EMBL/GenBank/DDBJ whole genome shotgun (WGS) entry which is preliminary data.</text>
</comment>
<evidence type="ECO:0000256" key="1">
    <source>
        <dbReference type="SAM" id="MobiDB-lite"/>
    </source>
</evidence>
<dbReference type="AlphaFoldDB" id="A0AAV2QKG7"/>
<feature type="non-terminal residue" evidence="3">
    <location>
        <position position="105"/>
    </location>
</feature>
<protein>
    <submittedName>
        <fullName evidence="3">Uncharacterized protein</fullName>
    </submittedName>
</protein>
<keyword evidence="2" id="KW-0732">Signal</keyword>
<evidence type="ECO:0000256" key="2">
    <source>
        <dbReference type="SAM" id="SignalP"/>
    </source>
</evidence>
<feature type="chain" id="PRO_5043326675" evidence="2">
    <location>
        <begin position="17"/>
        <end position="105"/>
    </location>
</feature>
<organism evidence="3 4">
    <name type="scientific">Meganyctiphanes norvegica</name>
    <name type="common">Northern krill</name>
    <name type="synonym">Thysanopoda norvegica</name>
    <dbReference type="NCBI Taxonomy" id="48144"/>
    <lineage>
        <taxon>Eukaryota</taxon>
        <taxon>Metazoa</taxon>
        <taxon>Ecdysozoa</taxon>
        <taxon>Arthropoda</taxon>
        <taxon>Crustacea</taxon>
        <taxon>Multicrustacea</taxon>
        <taxon>Malacostraca</taxon>
        <taxon>Eumalacostraca</taxon>
        <taxon>Eucarida</taxon>
        <taxon>Euphausiacea</taxon>
        <taxon>Euphausiidae</taxon>
        <taxon>Meganyctiphanes</taxon>
    </lineage>
</organism>
<accession>A0AAV2QKG7</accession>
<feature type="region of interest" description="Disordered" evidence="1">
    <location>
        <begin position="37"/>
        <end position="57"/>
    </location>
</feature>